<feature type="non-terminal residue" evidence="1">
    <location>
        <position position="37"/>
    </location>
</feature>
<dbReference type="EMBL" id="LAZR01007297">
    <property type="protein sequence ID" value="KKM86160.1"/>
    <property type="molecule type" value="Genomic_DNA"/>
</dbReference>
<dbReference type="AlphaFoldDB" id="A0A0F9NBJ3"/>
<protein>
    <recommendedName>
        <fullName evidence="2">Ornithine cyclodeaminase</fullName>
    </recommendedName>
</protein>
<dbReference type="Gene3D" id="3.30.1780.10">
    <property type="entry name" value="ornithine cyclodeaminase, domain 1"/>
    <property type="match status" value="1"/>
</dbReference>
<comment type="caution">
    <text evidence="1">The sequence shown here is derived from an EMBL/GenBank/DDBJ whole genome shotgun (WGS) entry which is preliminary data.</text>
</comment>
<evidence type="ECO:0008006" key="2">
    <source>
        <dbReference type="Google" id="ProtNLM"/>
    </source>
</evidence>
<gene>
    <name evidence="1" type="ORF">LCGC14_1281840</name>
</gene>
<accession>A0A0F9NBJ3</accession>
<evidence type="ECO:0000313" key="1">
    <source>
        <dbReference type="EMBL" id="KKM86160.1"/>
    </source>
</evidence>
<reference evidence="1" key="1">
    <citation type="journal article" date="2015" name="Nature">
        <title>Complex archaea that bridge the gap between prokaryotes and eukaryotes.</title>
        <authorList>
            <person name="Spang A."/>
            <person name="Saw J.H."/>
            <person name="Jorgensen S.L."/>
            <person name="Zaremba-Niedzwiedzka K."/>
            <person name="Martijn J."/>
            <person name="Lind A.E."/>
            <person name="van Eijk R."/>
            <person name="Schleper C."/>
            <person name="Guy L."/>
            <person name="Ettema T.J."/>
        </authorList>
    </citation>
    <scope>NUCLEOTIDE SEQUENCE</scope>
</reference>
<dbReference type="InterPro" id="IPR023401">
    <property type="entry name" value="ODC_N"/>
</dbReference>
<name>A0A0F9NBJ3_9ZZZZ</name>
<proteinExistence type="predicted"/>
<sequence>MSEIIILSQNEVKSCLPMGEAIRAVREAYIAFAKGRV</sequence>
<organism evidence="1">
    <name type="scientific">marine sediment metagenome</name>
    <dbReference type="NCBI Taxonomy" id="412755"/>
    <lineage>
        <taxon>unclassified sequences</taxon>
        <taxon>metagenomes</taxon>
        <taxon>ecological metagenomes</taxon>
    </lineage>
</organism>